<dbReference type="Proteomes" id="UP000549343">
    <property type="component" value="Unassembled WGS sequence"/>
</dbReference>
<organism evidence="1 2">
    <name type="scientific">Actinomadura livida</name>
    <dbReference type="NCBI Taxonomy" id="79909"/>
    <lineage>
        <taxon>Bacteria</taxon>
        <taxon>Bacillati</taxon>
        <taxon>Actinomycetota</taxon>
        <taxon>Actinomycetes</taxon>
        <taxon>Streptosporangiales</taxon>
        <taxon>Thermomonosporaceae</taxon>
        <taxon>Actinomadura</taxon>
    </lineage>
</organism>
<sequence length="72" mass="8360">MRAVLHGREVDAPALCREIERRCPGVMAWFGAHTLRWWALMWWGSWRLVEASTPKELVTAIESARSRRPAGW</sequence>
<accession>A0A7W7MWV4</accession>
<protein>
    <submittedName>
        <fullName evidence="1">Uncharacterized protein</fullName>
    </submittedName>
</protein>
<comment type="caution">
    <text evidence="1">The sequence shown here is derived from an EMBL/GenBank/DDBJ whole genome shotgun (WGS) entry which is preliminary data.</text>
</comment>
<name>A0A7W7MWV4_9ACTN</name>
<evidence type="ECO:0000313" key="1">
    <source>
        <dbReference type="EMBL" id="MBB4774008.1"/>
    </source>
</evidence>
<dbReference type="AlphaFoldDB" id="A0A7W7MWV4"/>
<dbReference type="RefSeq" id="WP_344208897.1">
    <property type="nucleotide sequence ID" value="NZ_BAAAHD010000064.1"/>
</dbReference>
<dbReference type="EMBL" id="JACHMV010000001">
    <property type="protein sequence ID" value="MBB4774008.1"/>
    <property type="molecule type" value="Genomic_DNA"/>
</dbReference>
<gene>
    <name evidence="1" type="ORF">F4557_002426</name>
</gene>
<reference evidence="1 2" key="1">
    <citation type="submission" date="2020-08" db="EMBL/GenBank/DDBJ databases">
        <title>Sequencing the genomes of 1000 actinobacteria strains.</title>
        <authorList>
            <person name="Klenk H.-P."/>
        </authorList>
    </citation>
    <scope>NUCLEOTIDE SEQUENCE [LARGE SCALE GENOMIC DNA]</scope>
    <source>
        <strain evidence="1 2">DSM 44772</strain>
    </source>
</reference>
<proteinExistence type="predicted"/>
<evidence type="ECO:0000313" key="2">
    <source>
        <dbReference type="Proteomes" id="UP000549343"/>
    </source>
</evidence>